<dbReference type="FunFam" id="3.40.50.720:FF:000021">
    <property type="entry name" value="D-3-phosphoglycerate dehydrogenase"/>
    <property type="match status" value="1"/>
</dbReference>
<dbReference type="InterPro" id="IPR045626">
    <property type="entry name" value="PGDH_ASB_dom"/>
</dbReference>
<dbReference type="InterPro" id="IPR045865">
    <property type="entry name" value="ACT-like_dom_sf"/>
</dbReference>
<dbReference type="SUPFAM" id="SSF52283">
    <property type="entry name" value="Formate/glycerate dehydrogenase catalytic domain-like"/>
    <property type="match status" value="1"/>
</dbReference>
<evidence type="ECO:0000256" key="7">
    <source>
        <dbReference type="ARBA" id="ARBA00023027"/>
    </source>
</evidence>
<feature type="domain" description="ACT" evidence="10">
    <location>
        <begin position="451"/>
        <end position="524"/>
    </location>
</feature>
<evidence type="ECO:0000259" key="10">
    <source>
        <dbReference type="PROSITE" id="PS51671"/>
    </source>
</evidence>
<sequence>MARVLVTEEIAESGLNALRAAGHDVDVQLGLSPEALIATIPGAHALIIRSATQVDAPTLEAGKDLVVVGRAGIGLDNVDVNRATELGVMVVNAPQSNILSAAEQTMALLLSQARNVPQAHSALKNGKWERSKWEGVELYSKTLGVVGLGKIGALVAQRALAFGMRLVAYDPFISEERARVMGVELMSLDDLLAQSDFITIHLPKNKETTNLLNAESMKKCKMGVRIINVARGGIVNEADLAEAIKSGHVQGAALDVFEKEPCTESPLFELPSVVVAPHLGASTAEAQDKAGVTIAEQVQLALAGDFVPFAVNVSAGAVSDVVRPFMPLAELLGRFLGGLLDGKPADLEVLYQGELAGAGTKILTLSALKGLFVATGHTSASFVNAPQLAADNGVAFGESSEITSQEYVNLITVRSGTHEVSGTLASVGTRIEPRIVTVDGHSVEIPPAQSMLVVRNDDRPGMIGVVGLALGQAGISITSMAVGPSPSASTAMMVLSTGTTTPPATLDALRSNDGIIDIHAITLK</sequence>
<comment type="catalytic activity">
    <reaction evidence="9">
        <text>(2R)-3-phosphoglycerate + NAD(+) = 3-phosphooxypyruvate + NADH + H(+)</text>
        <dbReference type="Rhea" id="RHEA:12641"/>
        <dbReference type="ChEBI" id="CHEBI:15378"/>
        <dbReference type="ChEBI" id="CHEBI:18110"/>
        <dbReference type="ChEBI" id="CHEBI:57540"/>
        <dbReference type="ChEBI" id="CHEBI:57945"/>
        <dbReference type="ChEBI" id="CHEBI:58272"/>
        <dbReference type="EC" id="1.1.1.95"/>
    </reaction>
</comment>
<comment type="pathway">
    <text evidence="1">Amino-acid biosynthesis; L-serine biosynthesis; L-serine from 3-phospho-D-glycerate: step 1/3.</text>
</comment>
<evidence type="ECO:0000256" key="8">
    <source>
        <dbReference type="ARBA" id="ARBA00023299"/>
    </source>
</evidence>
<keyword evidence="5" id="KW-0028">Amino-acid biosynthesis</keyword>
<gene>
    <name evidence="11" type="ORF">UFOPK2958_00113</name>
</gene>
<dbReference type="AlphaFoldDB" id="A0A6J6VQ82"/>
<evidence type="ECO:0000256" key="6">
    <source>
        <dbReference type="ARBA" id="ARBA00023002"/>
    </source>
</evidence>
<dbReference type="SUPFAM" id="SSF55021">
    <property type="entry name" value="ACT-like"/>
    <property type="match status" value="1"/>
</dbReference>
<dbReference type="PROSITE" id="PS51671">
    <property type="entry name" value="ACT"/>
    <property type="match status" value="1"/>
</dbReference>
<dbReference type="EMBL" id="CAFAAB010000006">
    <property type="protein sequence ID" value="CAB4774641.1"/>
    <property type="molecule type" value="Genomic_DNA"/>
</dbReference>
<dbReference type="PANTHER" id="PTHR42789">
    <property type="entry name" value="D-ISOMER SPECIFIC 2-HYDROXYACID DEHYDROGENASE FAMILY PROTEIN (AFU_ORTHOLOGUE AFUA_6G10090)"/>
    <property type="match status" value="1"/>
</dbReference>
<dbReference type="Gene3D" id="3.30.70.260">
    <property type="match status" value="1"/>
</dbReference>
<dbReference type="GO" id="GO:0006564">
    <property type="term" value="P:L-serine biosynthetic process"/>
    <property type="evidence" value="ECO:0007669"/>
    <property type="project" value="UniProtKB-KW"/>
</dbReference>
<proteinExistence type="inferred from homology"/>
<dbReference type="GO" id="GO:0051287">
    <property type="term" value="F:NAD binding"/>
    <property type="evidence" value="ECO:0007669"/>
    <property type="project" value="InterPro"/>
</dbReference>
<evidence type="ECO:0000256" key="4">
    <source>
        <dbReference type="ARBA" id="ARBA00021582"/>
    </source>
</evidence>
<dbReference type="InterPro" id="IPR006236">
    <property type="entry name" value="PGDH"/>
</dbReference>
<dbReference type="PROSITE" id="PS00065">
    <property type="entry name" value="D_2_HYDROXYACID_DH_1"/>
    <property type="match status" value="1"/>
</dbReference>
<dbReference type="Pfam" id="PF02826">
    <property type="entry name" value="2-Hacid_dh_C"/>
    <property type="match status" value="1"/>
</dbReference>
<dbReference type="InterPro" id="IPR006140">
    <property type="entry name" value="D-isomer_DH_NAD-bd"/>
</dbReference>
<dbReference type="SUPFAM" id="SSF51735">
    <property type="entry name" value="NAD(P)-binding Rossmann-fold domains"/>
    <property type="match status" value="1"/>
</dbReference>
<dbReference type="Gene3D" id="3.40.50.720">
    <property type="entry name" value="NAD(P)-binding Rossmann-like Domain"/>
    <property type="match status" value="2"/>
</dbReference>
<dbReference type="Gene3D" id="3.30.1330.90">
    <property type="entry name" value="D-3-phosphoglycerate dehydrogenase, domain 3"/>
    <property type="match status" value="1"/>
</dbReference>
<dbReference type="NCBIfam" id="TIGR01327">
    <property type="entry name" value="PGDH"/>
    <property type="match status" value="1"/>
</dbReference>
<dbReference type="PANTHER" id="PTHR42789:SF1">
    <property type="entry name" value="D-ISOMER SPECIFIC 2-HYDROXYACID DEHYDROGENASE FAMILY PROTEIN (AFU_ORTHOLOGUE AFUA_6G10090)"/>
    <property type="match status" value="1"/>
</dbReference>
<evidence type="ECO:0000256" key="5">
    <source>
        <dbReference type="ARBA" id="ARBA00022605"/>
    </source>
</evidence>
<dbReference type="Pfam" id="PF01842">
    <property type="entry name" value="ACT"/>
    <property type="match status" value="1"/>
</dbReference>
<dbReference type="Pfam" id="PF00389">
    <property type="entry name" value="2-Hacid_dh"/>
    <property type="match status" value="1"/>
</dbReference>
<dbReference type="InterPro" id="IPR029752">
    <property type="entry name" value="D-isomer_DH_CS1"/>
</dbReference>
<evidence type="ECO:0000313" key="11">
    <source>
        <dbReference type="EMBL" id="CAB4774641.1"/>
    </source>
</evidence>
<dbReference type="PROSITE" id="PS00670">
    <property type="entry name" value="D_2_HYDROXYACID_DH_2"/>
    <property type="match status" value="1"/>
</dbReference>
<protein>
    <recommendedName>
        <fullName evidence="4">D-3-phosphoglycerate dehydrogenase</fullName>
        <ecNumber evidence="3">1.1.1.95</ecNumber>
    </recommendedName>
</protein>
<dbReference type="Pfam" id="PF19304">
    <property type="entry name" value="PGDH_inter"/>
    <property type="match status" value="1"/>
</dbReference>
<dbReference type="GO" id="GO:0004617">
    <property type="term" value="F:phosphoglycerate dehydrogenase activity"/>
    <property type="evidence" value="ECO:0007669"/>
    <property type="project" value="UniProtKB-EC"/>
</dbReference>
<keyword evidence="7" id="KW-0520">NAD</keyword>
<dbReference type="EC" id="1.1.1.95" evidence="3"/>
<dbReference type="CDD" id="cd12173">
    <property type="entry name" value="PGDH_4"/>
    <property type="match status" value="1"/>
</dbReference>
<dbReference type="InterPro" id="IPR006139">
    <property type="entry name" value="D-isomer_2_OHA_DH_cat_dom"/>
</dbReference>
<dbReference type="InterPro" id="IPR029009">
    <property type="entry name" value="ASB_dom_sf"/>
</dbReference>
<evidence type="ECO:0000256" key="2">
    <source>
        <dbReference type="ARBA" id="ARBA00005854"/>
    </source>
</evidence>
<dbReference type="InterPro" id="IPR036291">
    <property type="entry name" value="NAD(P)-bd_dom_sf"/>
</dbReference>
<evidence type="ECO:0000256" key="9">
    <source>
        <dbReference type="ARBA" id="ARBA00048731"/>
    </source>
</evidence>
<dbReference type="InterPro" id="IPR050857">
    <property type="entry name" value="D-2-hydroxyacid_DH"/>
</dbReference>
<organism evidence="11">
    <name type="scientific">freshwater metagenome</name>
    <dbReference type="NCBI Taxonomy" id="449393"/>
    <lineage>
        <taxon>unclassified sequences</taxon>
        <taxon>metagenomes</taxon>
        <taxon>ecological metagenomes</taxon>
    </lineage>
</organism>
<keyword evidence="6" id="KW-0560">Oxidoreductase</keyword>
<evidence type="ECO:0000256" key="1">
    <source>
        <dbReference type="ARBA" id="ARBA00005216"/>
    </source>
</evidence>
<dbReference type="CDD" id="cd04902">
    <property type="entry name" value="ACT_3PGDH-xct"/>
    <property type="match status" value="1"/>
</dbReference>
<comment type="similarity">
    <text evidence="2">Belongs to the D-isomer specific 2-hydroxyacid dehydrogenase family.</text>
</comment>
<accession>A0A6J6VQ82</accession>
<dbReference type="UniPathway" id="UPA00135">
    <property type="reaction ID" value="UER00196"/>
</dbReference>
<name>A0A6J6VQ82_9ZZZZ</name>
<evidence type="ECO:0000256" key="3">
    <source>
        <dbReference type="ARBA" id="ARBA00013143"/>
    </source>
</evidence>
<dbReference type="SUPFAM" id="SSF143548">
    <property type="entry name" value="Serine metabolism enzymes domain"/>
    <property type="match status" value="1"/>
</dbReference>
<keyword evidence="8" id="KW-0718">Serine biosynthesis</keyword>
<reference evidence="11" key="1">
    <citation type="submission" date="2020-05" db="EMBL/GenBank/DDBJ databases">
        <authorList>
            <person name="Chiriac C."/>
            <person name="Salcher M."/>
            <person name="Ghai R."/>
            <person name="Kavagutti S V."/>
        </authorList>
    </citation>
    <scope>NUCLEOTIDE SEQUENCE</scope>
</reference>
<dbReference type="InterPro" id="IPR029753">
    <property type="entry name" value="D-isomer_DH_CS"/>
</dbReference>
<dbReference type="PROSITE" id="PS00671">
    <property type="entry name" value="D_2_HYDROXYACID_DH_3"/>
    <property type="match status" value="1"/>
</dbReference>
<dbReference type="InterPro" id="IPR002912">
    <property type="entry name" value="ACT_dom"/>
</dbReference>